<accession>A0A8H5GPJ3</accession>
<proteinExistence type="predicted"/>
<name>A0A8H5GPJ3_9AGAR</name>
<sequence>MIIEKADILKPPLPLAPLRSTRSSSPLPPQPPTHPRSHYGNTPPLPPVPIVYAFTPLPFNSMRLSALDSTVHGVADPYHISVSLNCFTPSSYITSVRKINQDGELVGDFEMGPSASKIPSTVCFRGNEHPMDDLLVTSSRLFRNYWIWKAPDPDKYLYWDDSAGGGVITCFSAKDKTNSTFLAKFSPRSHLRRHGRQPEYTKLEVTPQGHFVFEDILMSALIIERIRTNPS</sequence>
<gene>
    <name evidence="2" type="ORF">D9758_002262</name>
</gene>
<organism evidence="2 3">
    <name type="scientific">Tetrapyrgos nigripes</name>
    <dbReference type="NCBI Taxonomy" id="182062"/>
    <lineage>
        <taxon>Eukaryota</taxon>
        <taxon>Fungi</taxon>
        <taxon>Dikarya</taxon>
        <taxon>Basidiomycota</taxon>
        <taxon>Agaricomycotina</taxon>
        <taxon>Agaricomycetes</taxon>
        <taxon>Agaricomycetidae</taxon>
        <taxon>Agaricales</taxon>
        <taxon>Marasmiineae</taxon>
        <taxon>Marasmiaceae</taxon>
        <taxon>Tetrapyrgos</taxon>
    </lineage>
</organism>
<evidence type="ECO:0000256" key="1">
    <source>
        <dbReference type="SAM" id="MobiDB-lite"/>
    </source>
</evidence>
<dbReference type="OrthoDB" id="3174721at2759"/>
<comment type="caution">
    <text evidence="2">The sequence shown here is derived from an EMBL/GenBank/DDBJ whole genome shotgun (WGS) entry which is preliminary data.</text>
</comment>
<protein>
    <submittedName>
        <fullName evidence="2">Uncharacterized protein</fullName>
    </submittedName>
</protein>
<feature type="compositionally biased region" description="Low complexity" evidence="1">
    <location>
        <begin position="16"/>
        <end position="25"/>
    </location>
</feature>
<evidence type="ECO:0000313" key="2">
    <source>
        <dbReference type="EMBL" id="KAF5368621.1"/>
    </source>
</evidence>
<dbReference type="AlphaFoldDB" id="A0A8H5GPJ3"/>
<evidence type="ECO:0000313" key="3">
    <source>
        <dbReference type="Proteomes" id="UP000559256"/>
    </source>
</evidence>
<dbReference type="EMBL" id="JAACJM010000015">
    <property type="protein sequence ID" value="KAF5368621.1"/>
    <property type="molecule type" value="Genomic_DNA"/>
</dbReference>
<keyword evidence="3" id="KW-1185">Reference proteome</keyword>
<feature type="region of interest" description="Disordered" evidence="1">
    <location>
        <begin position="13"/>
        <end position="42"/>
    </location>
</feature>
<reference evidence="2 3" key="1">
    <citation type="journal article" date="2020" name="ISME J.">
        <title>Uncovering the hidden diversity of litter-decomposition mechanisms in mushroom-forming fungi.</title>
        <authorList>
            <person name="Floudas D."/>
            <person name="Bentzer J."/>
            <person name="Ahren D."/>
            <person name="Johansson T."/>
            <person name="Persson P."/>
            <person name="Tunlid A."/>
        </authorList>
    </citation>
    <scope>NUCLEOTIDE SEQUENCE [LARGE SCALE GENOMIC DNA]</scope>
    <source>
        <strain evidence="2 3">CBS 291.85</strain>
    </source>
</reference>
<dbReference type="Proteomes" id="UP000559256">
    <property type="component" value="Unassembled WGS sequence"/>
</dbReference>